<feature type="compositionally biased region" description="Basic and acidic residues" evidence="1">
    <location>
        <begin position="371"/>
        <end position="381"/>
    </location>
</feature>
<protein>
    <submittedName>
        <fullName evidence="2">Uncharacterized protein</fullName>
    </submittedName>
</protein>
<evidence type="ECO:0000256" key="1">
    <source>
        <dbReference type="SAM" id="MobiDB-lite"/>
    </source>
</evidence>
<dbReference type="AlphaFoldDB" id="A0A2I0X655"/>
<feature type="compositionally biased region" description="Low complexity" evidence="1">
    <location>
        <begin position="347"/>
        <end position="362"/>
    </location>
</feature>
<proteinExistence type="predicted"/>
<feature type="region of interest" description="Disordered" evidence="1">
    <location>
        <begin position="344"/>
        <end position="389"/>
    </location>
</feature>
<dbReference type="Proteomes" id="UP000233837">
    <property type="component" value="Unassembled WGS sequence"/>
</dbReference>
<sequence>MFHRSLGYLRSNRTYLFNNGFSLPSTQTFFLGTTCKLSNPPALLNEALHFLAAAEERRQPSSTIFYVKSSGEKKKEKIVALKANNIDNDSSRYENDAVAFITRQFKSILRKKHKDHQKWKRGYFPYSNLAQIFNTRVKMGDHTSIRNPLAKEDCLIARSECSNKTHKALKTDDVISTITDDSFISFRKKFYFPNDLVMKYGEYWEEDLERGWHGASGRSMEPENAEIETLQETGDYGEYWEEDLERGWHGASGRSMEPENAEIETMQESKYVNTFDVSKKDGMSFNLPNIDVNNKFNILDNLVEEGEIVTNEKNLEIASMEDMKEVNIVTIGCMEDNKVDEMKDGNSSILKGKGSKQLKGLGPINSAPRSRKAEGEGKDKLGTISPLVQ</sequence>
<evidence type="ECO:0000313" key="3">
    <source>
        <dbReference type="Proteomes" id="UP000233837"/>
    </source>
</evidence>
<gene>
    <name evidence="2" type="ORF">MA16_Dca016490</name>
</gene>
<evidence type="ECO:0000313" key="2">
    <source>
        <dbReference type="EMBL" id="PKU83381.1"/>
    </source>
</evidence>
<keyword evidence="3" id="KW-1185">Reference proteome</keyword>
<reference evidence="2 3" key="2">
    <citation type="journal article" date="2017" name="Nature">
        <title>The Apostasia genome and the evolution of orchids.</title>
        <authorList>
            <person name="Zhang G.Q."/>
            <person name="Liu K.W."/>
            <person name="Li Z."/>
            <person name="Lohaus R."/>
            <person name="Hsiao Y.Y."/>
            <person name="Niu S.C."/>
            <person name="Wang J.Y."/>
            <person name="Lin Y.C."/>
            <person name="Xu Q."/>
            <person name="Chen L.J."/>
            <person name="Yoshida K."/>
            <person name="Fujiwara S."/>
            <person name="Wang Z.W."/>
            <person name="Zhang Y.Q."/>
            <person name="Mitsuda N."/>
            <person name="Wang M."/>
            <person name="Liu G.H."/>
            <person name="Pecoraro L."/>
            <person name="Huang H.X."/>
            <person name="Xiao X.J."/>
            <person name="Lin M."/>
            <person name="Wu X.Y."/>
            <person name="Wu W.L."/>
            <person name="Chen Y.Y."/>
            <person name="Chang S.B."/>
            <person name="Sakamoto S."/>
            <person name="Ohme-Takagi M."/>
            <person name="Yagi M."/>
            <person name="Zeng S.J."/>
            <person name="Shen C.Y."/>
            <person name="Yeh C.M."/>
            <person name="Luo Y.B."/>
            <person name="Tsai W.C."/>
            <person name="Van de Peer Y."/>
            <person name="Liu Z.J."/>
        </authorList>
    </citation>
    <scope>NUCLEOTIDE SEQUENCE [LARGE SCALE GENOMIC DNA]</scope>
    <source>
        <tissue evidence="2">The whole plant</tissue>
    </source>
</reference>
<organism evidence="2 3">
    <name type="scientific">Dendrobium catenatum</name>
    <dbReference type="NCBI Taxonomy" id="906689"/>
    <lineage>
        <taxon>Eukaryota</taxon>
        <taxon>Viridiplantae</taxon>
        <taxon>Streptophyta</taxon>
        <taxon>Embryophyta</taxon>
        <taxon>Tracheophyta</taxon>
        <taxon>Spermatophyta</taxon>
        <taxon>Magnoliopsida</taxon>
        <taxon>Liliopsida</taxon>
        <taxon>Asparagales</taxon>
        <taxon>Orchidaceae</taxon>
        <taxon>Epidendroideae</taxon>
        <taxon>Malaxideae</taxon>
        <taxon>Dendrobiinae</taxon>
        <taxon>Dendrobium</taxon>
    </lineage>
</organism>
<accession>A0A2I0X655</accession>
<reference evidence="2 3" key="1">
    <citation type="journal article" date="2016" name="Sci. Rep.">
        <title>The Dendrobium catenatum Lindl. genome sequence provides insights into polysaccharide synthase, floral development and adaptive evolution.</title>
        <authorList>
            <person name="Zhang G.Q."/>
            <person name="Xu Q."/>
            <person name="Bian C."/>
            <person name="Tsai W.C."/>
            <person name="Yeh C.M."/>
            <person name="Liu K.W."/>
            <person name="Yoshida K."/>
            <person name="Zhang L.S."/>
            <person name="Chang S.B."/>
            <person name="Chen F."/>
            <person name="Shi Y."/>
            <person name="Su Y.Y."/>
            <person name="Zhang Y.Q."/>
            <person name="Chen L.J."/>
            <person name="Yin Y."/>
            <person name="Lin M."/>
            <person name="Huang H."/>
            <person name="Deng H."/>
            <person name="Wang Z.W."/>
            <person name="Zhu S.L."/>
            <person name="Zhao X."/>
            <person name="Deng C."/>
            <person name="Niu S.C."/>
            <person name="Huang J."/>
            <person name="Wang M."/>
            <person name="Liu G.H."/>
            <person name="Yang H.J."/>
            <person name="Xiao X.J."/>
            <person name="Hsiao Y.Y."/>
            <person name="Wu W.L."/>
            <person name="Chen Y.Y."/>
            <person name="Mitsuda N."/>
            <person name="Ohme-Takagi M."/>
            <person name="Luo Y.B."/>
            <person name="Van de Peer Y."/>
            <person name="Liu Z.J."/>
        </authorList>
    </citation>
    <scope>NUCLEOTIDE SEQUENCE [LARGE SCALE GENOMIC DNA]</scope>
    <source>
        <tissue evidence="2">The whole plant</tissue>
    </source>
</reference>
<dbReference type="EMBL" id="KZ502113">
    <property type="protein sequence ID" value="PKU83381.1"/>
    <property type="molecule type" value="Genomic_DNA"/>
</dbReference>
<name>A0A2I0X655_9ASPA</name>